<dbReference type="Proteomes" id="UP000782880">
    <property type="component" value="Unassembled WGS sequence"/>
</dbReference>
<dbReference type="GO" id="GO:0005886">
    <property type="term" value="C:plasma membrane"/>
    <property type="evidence" value="ECO:0007669"/>
    <property type="project" value="TreeGrafter"/>
</dbReference>
<evidence type="ECO:0000313" key="3">
    <source>
        <dbReference type="Proteomes" id="UP000782880"/>
    </source>
</evidence>
<dbReference type="PANTHER" id="PTHR30175:SF1">
    <property type="entry name" value="PTS SYSTEM ARBUTIN-, CELLOBIOSE-, AND SALICIN-SPECIFIC EIIBC COMPONENT-RELATED"/>
    <property type="match status" value="1"/>
</dbReference>
<evidence type="ECO:0000256" key="1">
    <source>
        <dbReference type="SAM" id="Phobius"/>
    </source>
</evidence>
<feature type="transmembrane region" description="Helical" evidence="1">
    <location>
        <begin position="56"/>
        <end position="74"/>
    </location>
</feature>
<dbReference type="GO" id="GO:0009401">
    <property type="term" value="P:phosphoenolpyruvate-dependent sugar phosphotransferase system"/>
    <property type="evidence" value="ECO:0007669"/>
    <property type="project" value="TreeGrafter"/>
</dbReference>
<feature type="non-terminal residue" evidence="2">
    <location>
        <position position="1"/>
    </location>
</feature>
<name>A0A921LNV1_9FIRM</name>
<sequence length="99" mass="10629">NLVSSFISMLFDFSNLLAGLVLGATYPFLTILGLHWGFTPITLQNLSQFGGDVLEGAAVCCVYAEIGIAIGAYLKGRKGSKIREIAGPTRKSVRWGHGR</sequence>
<dbReference type="AlphaFoldDB" id="A0A921LNV1"/>
<keyword evidence="1" id="KW-1133">Transmembrane helix</keyword>
<feature type="transmembrane region" description="Helical" evidence="1">
    <location>
        <begin position="16"/>
        <end position="36"/>
    </location>
</feature>
<accession>A0A921LNV1</accession>
<evidence type="ECO:0000313" key="2">
    <source>
        <dbReference type="EMBL" id="HJG28165.1"/>
    </source>
</evidence>
<dbReference type="GO" id="GO:0090589">
    <property type="term" value="F:protein-phosphocysteine-trehalose phosphotransferase system transporter activity"/>
    <property type="evidence" value="ECO:0007669"/>
    <property type="project" value="TreeGrafter"/>
</dbReference>
<protein>
    <submittedName>
        <fullName evidence="2">Uncharacterized protein</fullName>
    </submittedName>
</protein>
<keyword evidence="1" id="KW-0812">Transmembrane</keyword>
<dbReference type="PANTHER" id="PTHR30175">
    <property type="entry name" value="PHOSPHOTRANSFERASE SYSTEM TRANSPORT PROTEIN"/>
    <property type="match status" value="1"/>
</dbReference>
<gene>
    <name evidence="2" type="ORF">K8V20_05925</name>
</gene>
<dbReference type="EMBL" id="DYVE01000154">
    <property type="protein sequence ID" value="HJG28165.1"/>
    <property type="molecule type" value="Genomic_DNA"/>
</dbReference>
<proteinExistence type="predicted"/>
<dbReference type="GO" id="GO:0015771">
    <property type="term" value="P:trehalose transport"/>
    <property type="evidence" value="ECO:0007669"/>
    <property type="project" value="TreeGrafter"/>
</dbReference>
<organism evidence="2 3">
    <name type="scientific">Subdoligranulum variabile</name>
    <dbReference type="NCBI Taxonomy" id="214851"/>
    <lineage>
        <taxon>Bacteria</taxon>
        <taxon>Bacillati</taxon>
        <taxon>Bacillota</taxon>
        <taxon>Clostridia</taxon>
        <taxon>Eubacteriales</taxon>
        <taxon>Oscillospiraceae</taxon>
        <taxon>Subdoligranulum</taxon>
    </lineage>
</organism>
<reference evidence="2" key="2">
    <citation type="submission" date="2021-09" db="EMBL/GenBank/DDBJ databases">
        <authorList>
            <person name="Gilroy R."/>
        </authorList>
    </citation>
    <scope>NUCLEOTIDE SEQUENCE</scope>
    <source>
        <strain evidence="2">ChiBcec21-2208</strain>
    </source>
</reference>
<keyword evidence="1" id="KW-0472">Membrane</keyword>
<dbReference type="InterPro" id="IPR050558">
    <property type="entry name" value="PTS_Sugar-Specific_Components"/>
</dbReference>
<reference evidence="2" key="1">
    <citation type="journal article" date="2021" name="PeerJ">
        <title>Extensive microbial diversity within the chicken gut microbiome revealed by metagenomics and culture.</title>
        <authorList>
            <person name="Gilroy R."/>
            <person name="Ravi A."/>
            <person name="Getino M."/>
            <person name="Pursley I."/>
            <person name="Horton D.L."/>
            <person name="Alikhan N.F."/>
            <person name="Baker D."/>
            <person name="Gharbi K."/>
            <person name="Hall N."/>
            <person name="Watson M."/>
            <person name="Adriaenssens E.M."/>
            <person name="Foster-Nyarko E."/>
            <person name="Jarju S."/>
            <person name="Secka A."/>
            <person name="Antonio M."/>
            <person name="Oren A."/>
            <person name="Chaudhuri R.R."/>
            <person name="La Ragione R."/>
            <person name="Hildebrand F."/>
            <person name="Pallen M.J."/>
        </authorList>
    </citation>
    <scope>NUCLEOTIDE SEQUENCE</scope>
    <source>
        <strain evidence="2">ChiBcec21-2208</strain>
    </source>
</reference>
<comment type="caution">
    <text evidence="2">The sequence shown here is derived from an EMBL/GenBank/DDBJ whole genome shotgun (WGS) entry which is preliminary data.</text>
</comment>